<dbReference type="OrthoDB" id="9760563at2"/>
<dbReference type="CDD" id="cd07809">
    <property type="entry name" value="ASKHA_NBD_FGGY_BaXK-like"/>
    <property type="match status" value="1"/>
</dbReference>
<dbReference type="Pfam" id="PF00370">
    <property type="entry name" value="FGGY_N"/>
    <property type="match status" value="1"/>
</dbReference>
<keyword evidence="3 7" id="KW-0808">Transferase</keyword>
<dbReference type="KEGG" id="ahw:NCTC11636_01184"/>
<keyword evidence="2" id="KW-0859">Xylose metabolism</keyword>
<keyword evidence="8" id="KW-1185">Reference proteome</keyword>
<dbReference type="GO" id="GO:0008737">
    <property type="term" value="F:L-fuculokinase activity"/>
    <property type="evidence" value="ECO:0007669"/>
    <property type="project" value="UniProtKB-EC"/>
</dbReference>
<dbReference type="GO" id="GO:0042732">
    <property type="term" value="P:D-xylose metabolic process"/>
    <property type="evidence" value="ECO:0007669"/>
    <property type="project" value="UniProtKB-KW"/>
</dbReference>
<evidence type="ECO:0000256" key="3">
    <source>
        <dbReference type="ARBA" id="ARBA00022679"/>
    </source>
</evidence>
<evidence type="ECO:0000313" key="7">
    <source>
        <dbReference type="EMBL" id="VEG27816.1"/>
    </source>
</evidence>
<dbReference type="RefSeq" id="WP_126382308.1">
    <property type="nucleotide sequence ID" value="NZ_LR134350.1"/>
</dbReference>
<keyword evidence="2" id="KW-0119">Carbohydrate metabolism</keyword>
<dbReference type="PANTHER" id="PTHR43095:SF5">
    <property type="entry name" value="XYLULOSE KINASE"/>
    <property type="match status" value="1"/>
</dbReference>
<dbReference type="Proteomes" id="UP000266895">
    <property type="component" value="Chromosome"/>
</dbReference>
<dbReference type="InterPro" id="IPR018484">
    <property type="entry name" value="FGGY_N"/>
</dbReference>
<organism evidence="7 8">
    <name type="scientific">Actinomyces howellii</name>
    <dbReference type="NCBI Taxonomy" id="52771"/>
    <lineage>
        <taxon>Bacteria</taxon>
        <taxon>Bacillati</taxon>
        <taxon>Actinomycetota</taxon>
        <taxon>Actinomycetes</taxon>
        <taxon>Actinomycetales</taxon>
        <taxon>Actinomycetaceae</taxon>
        <taxon>Actinomyces</taxon>
    </lineage>
</organism>
<dbReference type="InterPro" id="IPR043129">
    <property type="entry name" value="ATPase_NBD"/>
</dbReference>
<evidence type="ECO:0000259" key="6">
    <source>
        <dbReference type="Pfam" id="PF02782"/>
    </source>
</evidence>
<keyword evidence="4 7" id="KW-0418">Kinase</keyword>
<dbReference type="AlphaFoldDB" id="A0A3S4R0M7"/>
<evidence type="ECO:0000313" key="8">
    <source>
        <dbReference type="Proteomes" id="UP000266895"/>
    </source>
</evidence>
<dbReference type="PANTHER" id="PTHR43095">
    <property type="entry name" value="SUGAR KINASE"/>
    <property type="match status" value="1"/>
</dbReference>
<evidence type="ECO:0000256" key="4">
    <source>
        <dbReference type="ARBA" id="ARBA00022777"/>
    </source>
</evidence>
<evidence type="ECO:0000256" key="2">
    <source>
        <dbReference type="ARBA" id="ARBA00022629"/>
    </source>
</evidence>
<dbReference type="Pfam" id="PF02782">
    <property type="entry name" value="FGGY_C"/>
    <property type="match status" value="1"/>
</dbReference>
<evidence type="ECO:0000256" key="1">
    <source>
        <dbReference type="ARBA" id="ARBA00009156"/>
    </source>
</evidence>
<name>A0A3S4R0M7_9ACTO</name>
<gene>
    <name evidence="7" type="primary">fucK</name>
    <name evidence="7" type="ORF">NCTC11636_01184</name>
</gene>
<accession>A0A3S4R0M7</accession>
<protein>
    <submittedName>
        <fullName evidence="7">L-fuculokinase</fullName>
        <ecNumber evidence="7">2.7.1.51</ecNumber>
    </submittedName>
</protein>
<dbReference type="Gene3D" id="3.30.420.40">
    <property type="match status" value="2"/>
</dbReference>
<reference evidence="7 8" key="1">
    <citation type="submission" date="2018-12" db="EMBL/GenBank/DDBJ databases">
        <authorList>
            <consortium name="Pathogen Informatics"/>
        </authorList>
    </citation>
    <scope>NUCLEOTIDE SEQUENCE [LARGE SCALE GENOMIC DNA]</scope>
    <source>
        <strain evidence="7 8">NCTC11636</strain>
    </source>
</reference>
<proteinExistence type="inferred from homology"/>
<sequence>MTTAPLDPASTVLGIELGSTRIKAVLIDGECAVVATGGFEWTNELVDGVWSYSMEAVRDGLREAVADLAADLERRGGGTLATVAALGVSGMMHGYLPLDAEGGLLTPFRTWRNTFTQDSAAELTRLLGLNIPQRWSVAHLHHAVTRGEEHVARIARLTTLSGYVHHLLTGRHVLGVGEAAGMFPIGADNRSFDPELLRAFDEAVEAPWSLADILPQVAVAGEDAGVLTAEGAALLDPSGALRPGIPLCPPEGDAGTGMVATGAVAPRTGNVSLGTSAFAMVVLEEPIRSLHEEVDLVATPAGAPVVMAHSNNCTSDLNAWVSLFSELAAAVGSQVDRDALFEVLLGAAADGETGPGGVLAYNFVSGEHLFSLPEGRPMLVRRPEGGLTLANLMRAHLFAAFASMSHGLKVLRRTESVPIDSMVAHGGLLRTPEVPQRVLAAAFAAPVSVGASASQGGAWGMALLAAFMLRGGDRSLEDYLEEVFEDVEVSTVTPDPEEVAEYDRYLEAFERALPLERAATDLL</sequence>
<feature type="domain" description="Carbohydrate kinase FGGY N-terminal" evidence="5">
    <location>
        <begin position="12"/>
        <end position="235"/>
    </location>
</feature>
<evidence type="ECO:0000259" key="5">
    <source>
        <dbReference type="Pfam" id="PF00370"/>
    </source>
</evidence>
<dbReference type="EC" id="2.7.1.51" evidence="7"/>
<comment type="similarity">
    <text evidence="1">Belongs to the FGGY kinase family.</text>
</comment>
<dbReference type="InterPro" id="IPR018485">
    <property type="entry name" value="FGGY_C"/>
</dbReference>
<dbReference type="SUPFAM" id="SSF53067">
    <property type="entry name" value="Actin-like ATPase domain"/>
    <property type="match status" value="2"/>
</dbReference>
<dbReference type="EMBL" id="LR134350">
    <property type="protein sequence ID" value="VEG27816.1"/>
    <property type="molecule type" value="Genomic_DNA"/>
</dbReference>
<dbReference type="InterPro" id="IPR050406">
    <property type="entry name" value="FGGY_Carb_Kinase"/>
</dbReference>
<feature type="domain" description="Carbohydrate kinase FGGY C-terminal" evidence="6">
    <location>
        <begin position="270"/>
        <end position="468"/>
    </location>
</feature>